<sequence>MVDNQDWTVLMHAANCGNIELIRYLLSKGANRHFVNYRNETALSIALHKKDQKLIDALYEPVSPLADAKRQRLPASTLNILLLGDESAPVHPDNVKGLATNESAVILAEAIDNGDDTEKAPNVILDDNKSQVTRGDESETVLGEATTESEADIVTDKTAGNAKSVHEKSRDYDADSSVDPVTSKADGMSFLFSSRVLGDLGKNISPLGKLCLAALFSIRLSLY</sequence>
<gene>
    <name evidence="3" type="ORF">ABK905_05045</name>
</gene>
<keyword evidence="1" id="KW-0040">ANK repeat</keyword>
<dbReference type="InterPro" id="IPR002110">
    <property type="entry name" value="Ankyrin_rpt"/>
</dbReference>
<dbReference type="PROSITE" id="PS50297">
    <property type="entry name" value="ANK_REP_REGION"/>
    <property type="match status" value="1"/>
</dbReference>
<dbReference type="SUPFAM" id="SSF48403">
    <property type="entry name" value="Ankyrin repeat"/>
    <property type="match status" value="1"/>
</dbReference>
<evidence type="ECO:0000313" key="3">
    <source>
        <dbReference type="EMBL" id="XBS70558.1"/>
    </source>
</evidence>
<dbReference type="AlphaFoldDB" id="A0AAU7QCA9"/>
<evidence type="ECO:0000256" key="1">
    <source>
        <dbReference type="PROSITE-ProRule" id="PRU00023"/>
    </source>
</evidence>
<organism evidence="3">
    <name type="scientific">Acerihabitans sp. KWT182</name>
    <dbReference type="NCBI Taxonomy" id="3157919"/>
    <lineage>
        <taxon>Bacteria</taxon>
        <taxon>Pseudomonadati</taxon>
        <taxon>Pseudomonadota</taxon>
        <taxon>Gammaproteobacteria</taxon>
        <taxon>Enterobacterales</taxon>
        <taxon>Pectobacteriaceae</taxon>
        <taxon>Acerihabitans</taxon>
    </lineage>
</organism>
<dbReference type="SMART" id="SM00248">
    <property type="entry name" value="ANK"/>
    <property type="match status" value="1"/>
</dbReference>
<dbReference type="PROSITE" id="PS50088">
    <property type="entry name" value="ANK_REPEAT"/>
    <property type="match status" value="1"/>
</dbReference>
<proteinExistence type="predicted"/>
<dbReference type="Gene3D" id="1.25.40.20">
    <property type="entry name" value="Ankyrin repeat-containing domain"/>
    <property type="match status" value="1"/>
</dbReference>
<accession>A0AAU7QCA9</accession>
<evidence type="ECO:0000256" key="2">
    <source>
        <dbReference type="SAM" id="MobiDB-lite"/>
    </source>
</evidence>
<name>A0AAU7QCA9_9GAMM</name>
<dbReference type="Pfam" id="PF12796">
    <property type="entry name" value="Ank_2"/>
    <property type="match status" value="1"/>
</dbReference>
<protein>
    <submittedName>
        <fullName evidence="3">Ankyrin repeat domain-containing protein</fullName>
    </submittedName>
</protein>
<dbReference type="InterPro" id="IPR036770">
    <property type="entry name" value="Ankyrin_rpt-contain_sf"/>
</dbReference>
<feature type="repeat" description="ANK" evidence="1">
    <location>
        <begin position="5"/>
        <end position="37"/>
    </location>
</feature>
<dbReference type="EMBL" id="CP157947">
    <property type="protein sequence ID" value="XBS70558.1"/>
    <property type="molecule type" value="Genomic_DNA"/>
</dbReference>
<feature type="compositionally biased region" description="Basic and acidic residues" evidence="2">
    <location>
        <begin position="164"/>
        <end position="173"/>
    </location>
</feature>
<feature type="region of interest" description="Disordered" evidence="2">
    <location>
        <begin position="157"/>
        <end position="178"/>
    </location>
</feature>
<reference evidence="3" key="1">
    <citation type="submission" date="2024-06" db="EMBL/GenBank/DDBJ databases">
        <authorList>
            <person name="Coelho C."/>
            <person name="Bento M."/>
            <person name="Garcia E."/>
            <person name="Camelo A."/>
            <person name="Brandao I."/>
            <person name="Espirito Santo C."/>
            <person name="Trovao J."/>
            <person name="Verissimo A."/>
            <person name="Costa J."/>
            <person name="Tiago I."/>
        </authorList>
    </citation>
    <scope>NUCLEOTIDE SEQUENCE</scope>
    <source>
        <strain evidence="3">KWT182</strain>
    </source>
</reference>